<dbReference type="GO" id="GO:0008270">
    <property type="term" value="F:zinc ion binding"/>
    <property type="evidence" value="ECO:0007669"/>
    <property type="project" value="UniProtKB-KW"/>
</dbReference>
<evidence type="ECO:0000259" key="5">
    <source>
        <dbReference type="PROSITE" id="PS50157"/>
    </source>
</evidence>
<evidence type="ECO:0000256" key="1">
    <source>
        <dbReference type="ARBA" id="ARBA00022723"/>
    </source>
</evidence>
<reference evidence="6 7" key="1">
    <citation type="journal article" date="2017" name="Gigascience">
        <title>Genome sequence of the small brown planthopper, Laodelphax striatellus.</title>
        <authorList>
            <person name="Zhu J."/>
            <person name="Jiang F."/>
            <person name="Wang X."/>
            <person name="Yang P."/>
            <person name="Bao Y."/>
            <person name="Zhao W."/>
            <person name="Wang W."/>
            <person name="Lu H."/>
            <person name="Wang Q."/>
            <person name="Cui N."/>
            <person name="Li J."/>
            <person name="Chen X."/>
            <person name="Luo L."/>
            <person name="Yu J."/>
            <person name="Kang L."/>
            <person name="Cui F."/>
        </authorList>
    </citation>
    <scope>NUCLEOTIDE SEQUENCE [LARGE SCALE GENOMIC DNA]</scope>
    <source>
        <strain evidence="6">Lst14</strain>
    </source>
</reference>
<sequence length="178" mass="20432">MIDSENCRVKSVCPTTHRRQHTGERPYSCYECEHHFTNWPNYNKHMKRRHGINLSRATRVKLDHDTVSNSVIQNTAPAAPPTDMLQTTQIQQIQQQPLVADEQTTLYKETSLHPAEDLSDRSNHFYSPVIAHVPTTVVPMAATYVTTSHHNMLGFYNLTQIQTLDTSAPIDMMQTHHR</sequence>
<accession>A0A482WLN5</accession>
<keyword evidence="1" id="KW-0479">Metal-binding</keyword>
<dbReference type="AlphaFoldDB" id="A0A482WLN5"/>
<dbReference type="OrthoDB" id="40579at2759"/>
<dbReference type="STRING" id="195883.A0A482WLN5"/>
<dbReference type="FunFam" id="3.30.160.60:FF:000446">
    <property type="entry name" value="Zinc finger protein"/>
    <property type="match status" value="1"/>
</dbReference>
<dbReference type="PROSITE" id="PS50157">
    <property type="entry name" value="ZINC_FINGER_C2H2_2"/>
    <property type="match status" value="1"/>
</dbReference>
<evidence type="ECO:0000313" key="7">
    <source>
        <dbReference type="Proteomes" id="UP000291343"/>
    </source>
</evidence>
<name>A0A482WLN5_LAOST</name>
<evidence type="ECO:0000256" key="3">
    <source>
        <dbReference type="ARBA" id="ARBA00022833"/>
    </source>
</evidence>
<evidence type="ECO:0000256" key="2">
    <source>
        <dbReference type="ARBA" id="ARBA00022771"/>
    </source>
</evidence>
<dbReference type="EMBL" id="QKKF02031461">
    <property type="protein sequence ID" value="RZF34457.1"/>
    <property type="molecule type" value="Genomic_DNA"/>
</dbReference>
<proteinExistence type="predicted"/>
<comment type="caution">
    <text evidence="6">The sequence shown here is derived from an EMBL/GenBank/DDBJ whole genome shotgun (WGS) entry which is preliminary data.</text>
</comment>
<protein>
    <recommendedName>
        <fullName evidence="5">C2H2-type domain-containing protein</fullName>
    </recommendedName>
</protein>
<gene>
    <name evidence="6" type="ORF">LSTR_LSTR013027</name>
</gene>
<dbReference type="SUPFAM" id="SSF57667">
    <property type="entry name" value="beta-beta-alpha zinc fingers"/>
    <property type="match status" value="1"/>
</dbReference>
<dbReference type="InParanoid" id="A0A482WLN5"/>
<keyword evidence="7" id="KW-1185">Reference proteome</keyword>
<dbReference type="PROSITE" id="PS00028">
    <property type="entry name" value="ZINC_FINGER_C2H2_1"/>
    <property type="match status" value="1"/>
</dbReference>
<dbReference type="InterPro" id="IPR013087">
    <property type="entry name" value="Znf_C2H2_type"/>
</dbReference>
<feature type="domain" description="C2H2-type" evidence="5">
    <location>
        <begin position="27"/>
        <end position="50"/>
    </location>
</feature>
<dbReference type="GO" id="GO:0005634">
    <property type="term" value="C:nucleus"/>
    <property type="evidence" value="ECO:0007669"/>
    <property type="project" value="UniProtKB-ARBA"/>
</dbReference>
<keyword evidence="2 4" id="KW-0863">Zinc-finger</keyword>
<evidence type="ECO:0000313" key="6">
    <source>
        <dbReference type="EMBL" id="RZF34457.1"/>
    </source>
</evidence>
<keyword evidence="3" id="KW-0862">Zinc</keyword>
<dbReference type="Proteomes" id="UP000291343">
    <property type="component" value="Unassembled WGS sequence"/>
</dbReference>
<evidence type="ECO:0000256" key="4">
    <source>
        <dbReference type="PROSITE-ProRule" id="PRU00042"/>
    </source>
</evidence>
<dbReference type="InterPro" id="IPR036236">
    <property type="entry name" value="Znf_C2H2_sf"/>
</dbReference>
<dbReference type="Gene3D" id="3.30.160.60">
    <property type="entry name" value="Classic Zinc Finger"/>
    <property type="match status" value="1"/>
</dbReference>
<organism evidence="6 7">
    <name type="scientific">Laodelphax striatellus</name>
    <name type="common">Small brown planthopper</name>
    <name type="synonym">Delphax striatella</name>
    <dbReference type="NCBI Taxonomy" id="195883"/>
    <lineage>
        <taxon>Eukaryota</taxon>
        <taxon>Metazoa</taxon>
        <taxon>Ecdysozoa</taxon>
        <taxon>Arthropoda</taxon>
        <taxon>Hexapoda</taxon>
        <taxon>Insecta</taxon>
        <taxon>Pterygota</taxon>
        <taxon>Neoptera</taxon>
        <taxon>Paraneoptera</taxon>
        <taxon>Hemiptera</taxon>
        <taxon>Auchenorrhyncha</taxon>
        <taxon>Fulgoroidea</taxon>
        <taxon>Delphacidae</taxon>
        <taxon>Criomorphinae</taxon>
        <taxon>Laodelphax</taxon>
    </lineage>
</organism>